<dbReference type="InterPro" id="IPR042231">
    <property type="entry name" value="Cho/carn_acyl_trans_2"/>
</dbReference>
<dbReference type="Pfam" id="PF00755">
    <property type="entry name" value="Carn_acyltransf"/>
    <property type="match status" value="1"/>
</dbReference>
<proteinExistence type="inferred from homology"/>
<dbReference type="InterPro" id="IPR023213">
    <property type="entry name" value="CAT-like_dom_sf"/>
</dbReference>
<dbReference type="GO" id="GO:0006635">
    <property type="term" value="P:fatty acid beta-oxidation"/>
    <property type="evidence" value="ECO:0007669"/>
    <property type="project" value="TreeGrafter"/>
</dbReference>
<keyword evidence="3 6" id="KW-0012">Acyltransferase</keyword>
<dbReference type="GO" id="GO:0004095">
    <property type="term" value="F:carnitine O-palmitoyltransferase activity"/>
    <property type="evidence" value="ECO:0007669"/>
    <property type="project" value="TreeGrafter"/>
</dbReference>
<gene>
    <name evidence="6" type="primary">AlNc14C731G12459</name>
    <name evidence="6" type="ORF">ALNC14_139840</name>
</gene>
<dbReference type="InterPro" id="IPR000542">
    <property type="entry name" value="Carn_acyl_trans"/>
</dbReference>
<comment type="similarity">
    <text evidence="1">Belongs to the carnitine/choline acetyltransferase family.</text>
</comment>
<sequence>MQTSRSVSSLGAFRFSRSQCAPTKRTIRFFRTQPSPDEYLHDTIVPTFHFQKSLLRLPIPKLEDTLHRYLCAIEPVVTPSQLQHTQRAVQEFKEGIGPQLQESLIARDAANTHTSYINQWWLELYLQDRRPLVVNYNPQMTLLEDPTPLKNSWTQRATSLITSSIRFYRTLDTERLKPDLFHTKAHLTKRPAFDYYCKLIPERWAMYGAAAWGAYPLDMSQYQNLFASVRIPQDGESDRLKTFSDSRHIVVQRNAEFYRVQVLDETTGSFVGQEAILAQLKQIVAHPADEVAKEGAGLFTTLDRDHWARVRREFAQLSSMNQTFLQTIDSALFVVTLDDHAPRSEADMSRTFLLGNGSNHWFDKSFQLIVASNGKAAVNFEHSWGDGVAVLRYVNELYEDSIKHSVVVDKNANALTRNVEPLEYDLNLKLREDLKKAKAQFQQCDAKLQVESVFSPITKKQISQFQIGTDGVMQMAIQLAHFRLHQKFVSTYESASTAAYKHGRTETLRSCTNEAVDFVKKMVDGELSAQEKHQALRVAVNRHGELTKDAVMGQGHDRHLFALRKMAELRDIPLPELFTLASAEIMNKIILSTSTLSSPNIESGSFGPVNDECYGIGYGIEAPGAKFQLSSYRDDASQLAELLAQSLTDIKDLLASQSKLN</sequence>
<dbReference type="EMBL" id="FR824692">
    <property type="protein sequence ID" value="CCA27840.1"/>
    <property type="molecule type" value="Genomic_DNA"/>
</dbReference>
<evidence type="ECO:0000256" key="3">
    <source>
        <dbReference type="ARBA" id="ARBA00023315"/>
    </source>
</evidence>
<name>F0X1Y1_9STRA</name>
<dbReference type="SUPFAM" id="SSF52777">
    <property type="entry name" value="CoA-dependent acyltransferases"/>
    <property type="match status" value="2"/>
</dbReference>
<evidence type="ECO:0000256" key="2">
    <source>
        <dbReference type="ARBA" id="ARBA00022679"/>
    </source>
</evidence>
<organism evidence="6">
    <name type="scientific">Albugo laibachii Nc14</name>
    <dbReference type="NCBI Taxonomy" id="890382"/>
    <lineage>
        <taxon>Eukaryota</taxon>
        <taxon>Sar</taxon>
        <taxon>Stramenopiles</taxon>
        <taxon>Oomycota</taxon>
        <taxon>Peronosporomycetes</taxon>
        <taxon>Albuginales</taxon>
        <taxon>Albuginaceae</taxon>
        <taxon>Albugo</taxon>
    </lineage>
</organism>
<evidence type="ECO:0000313" key="6">
    <source>
        <dbReference type="EMBL" id="CCA27840.1"/>
    </source>
</evidence>
<reference evidence="6" key="1">
    <citation type="journal article" date="2011" name="PLoS Biol.">
        <title>Gene gain and loss during evolution of obligate parasitism in the white rust pathogen of Arabidopsis thaliana.</title>
        <authorList>
            <person name="Kemen E."/>
            <person name="Gardiner A."/>
            <person name="Schultz-Larsen T."/>
            <person name="Kemen A.C."/>
            <person name="Balmuth A.L."/>
            <person name="Robert-Seilaniantz A."/>
            <person name="Bailey K."/>
            <person name="Holub E."/>
            <person name="Studholme D.J."/>
            <person name="Maclean D."/>
            <person name="Jones J.D."/>
        </authorList>
    </citation>
    <scope>NUCLEOTIDE SEQUENCE</scope>
</reference>
<feature type="active site" description="Proton acceptor" evidence="4">
    <location>
        <position position="382"/>
    </location>
</feature>
<dbReference type="Gene3D" id="3.30.559.10">
    <property type="entry name" value="Chloramphenicol acetyltransferase-like domain"/>
    <property type="match status" value="1"/>
</dbReference>
<dbReference type="PANTHER" id="PTHR22589">
    <property type="entry name" value="CARNITINE O-ACYLTRANSFERASE"/>
    <property type="match status" value="1"/>
</dbReference>
<accession>F0X1Y1</accession>
<dbReference type="GO" id="GO:0005739">
    <property type="term" value="C:mitochondrion"/>
    <property type="evidence" value="ECO:0007669"/>
    <property type="project" value="TreeGrafter"/>
</dbReference>
<evidence type="ECO:0000256" key="4">
    <source>
        <dbReference type="PIRSR" id="PIRSR600542-1"/>
    </source>
</evidence>
<dbReference type="PANTHER" id="PTHR22589:SF16">
    <property type="entry name" value="CARNITINE O-PALMITOYLTRANSFERASE 2, MITOCHONDRIAL"/>
    <property type="match status" value="1"/>
</dbReference>
<evidence type="ECO:0000256" key="1">
    <source>
        <dbReference type="ARBA" id="ARBA00005232"/>
    </source>
</evidence>
<feature type="domain" description="Choline/carnitine acyltransferase" evidence="5">
    <location>
        <begin position="57"/>
        <end position="647"/>
    </location>
</feature>
<keyword evidence="2 6" id="KW-0808">Transferase</keyword>
<reference evidence="6" key="2">
    <citation type="submission" date="2011-02" db="EMBL/GenBank/DDBJ databases">
        <authorList>
            <person name="MacLean D."/>
        </authorList>
    </citation>
    <scope>NUCLEOTIDE SEQUENCE</scope>
</reference>
<protein>
    <submittedName>
        <fullName evidence="6">Choline/Carnitine Oacyltransferase putative</fullName>
    </submittedName>
</protein>
<evidence type="ECO:0000259" key="5">
    <source>
        <dbReference type="Pfam" id="PF00755"/>
    </source>
</evidence>
<dbReference type="HOGENOM" id="CLU_013513_4_2_1"/>
<dbReference type="AlphaFoldDB" id="F0X1Y1"/>
<dbReference type="InterPro" id="IPR039551">
    <property type="entry name" value="Cho/carn_acyl_trans"/>
</dbReference>
<dbReference type="Gene3D" id="3.30.559.70">
    <property type="entry name" value="Choline/Carnitine o-acyltransferase, domain 2"/>
    <property type="match status" value="1"/>
</dbReference>